<feature type="non-terminal residue" evidence="6">
    <location>
        <position position="1"/>
    </location>
</feature>
<dbReference type="EMBL" id="UINC01025905">
    <property type="protein sequence ID" value="SVB02377.1"/>
    <property type="molecule type" value="Genomic_DNA"/>
</dbReference>
<dbReference type="NCBIfam" id="TIGR01217">
    <property type="entry name" value="ac_ac_CoA_syn"/>
    <property type="match status" value="1"/>
</dbReference>
<dbReference type="InterPro" id="IPR042099">
    <property type="entry name" value="ANL_N_sf"/>
</dbReference>
<evidence type="ECO:0000313" key="6">
    <source>
        <dbReference type="EMBL" id="SVB02377.1"/>
    </source>
</evidence>
<keyword evidence="4" id="KW-0067">ATP-binding</keyword>
<dbReference type="InterPro" id="IPR020845">
    <property type="entry name" value="AMP-binding_CS"/>
</dbReference>
<dbReference type="GO" id="GO:0005524">
    <property type="term" value="F:ATP binding"/>
    <property type="evidence" value="ECO:0007669"/>
    <property type="project" value="UniProtKB-KW"/>
</dbReference>
<dbReference type="GO" id="GO:0030729">
    <property type="term" value="F:acetoacetate-CoA ligase activity"/>
    <property type="evidence" value="ECO:0007669"/>
    <property type="project" value="InterPro"/>
</dbReference>
<dbReference type="InterPro" id="IPR045851">
    <property type="entry name" value="AMP-bd_C_sf"/>
</dbReference>
<accession>A0A382AN22</accession>
<protein>
    <recommendedName>
        <fullName evidence="5">AMP-dependent synthetase/ligase domain-containing protein</fullName>
    </recommendedName>
</protein>
<name>A0A382AN22_9ZZZZ</name>
<organism evidence="6">
    <name type="scientific">marine metagenome</name>
    <dbReference type="NCBI Taxonomy" id="408172"/>
    <lineage>
        <taxon>unclassified sequences</taxon>
        <taxon>metagenomes</taxon>
        <taxon>ecological metagenomes</taxon>
    </lineage>
</organism>
<dbReference type="Pfam" id="PF00501">
    <property type="entry name" value="AMP-binding"/>
    <property type="match status" value="1"/>
</dbReference>
<dbReference type="AlphaFoldDB" id="A0A382AN22"/>
<evidence type="ECO:0000259" key="5">
    <source>
        <dbReference type="Pfam" id="PF00501"/>
    </source>
</evidence>
<evidence type="ECO:0000256" key="3">
    <source>
        <dbReference type="ARBA" id="ARBA00022741"/>
    </source>
</evidence>
<sequence>SCSPDFGIEGALDRFGQIEPKVLVACDGYTYNGKTYDITSNVDNVAKSIGSIEHVIWCSLLGLRDDGFREIRKRTETMPEFRHLPFDHPLFVMYSSGTTGKPKCIVHGAGGTLIQHTKEHVLHCDLQRDDVLFFFTTCGWMMWNWLVSGLASGCTLILYEGSPFHPTPTALIDLIDEEAISLFGVGAKYIASIEKAGIEPKSSHDLSSLRAIFSTGSPLTHESFRYVYTSFKSDVWLASISGGTDLISCFVLGNPWGGVYEGEIQAPGLGMAVDVFGDDASSIVDTKGELVCTRPFPSTPIGFWNDPGNILLRSAYFDRYPQTWAHGDFAEKKSVTGGFVIHGRSDAVLNPGGVRIGTAEIYRQVESIDTVKEALCIGQEWDGDTRVVLFVVMQDGRSFTQETAAMIRTKVRENTSPRHVPSRIVAVP</sequence>
<dbReference type="PANTHER" id="PTHR42921">
    <property type="entry name" value="ACETOACETYL-COA SYNTHETASE"/>
    <property type="match status" value="1"/>
</dbReference>
<evidence type="ECO:0000256" key="2">
    <source>
        <dbReference type="ARBA" id="ARBA00022598"/>
    </source>
</evidence>
<dbReference type="InterPro" id="IPR000873">
    <property type="entry name" value="AMP-dep_synth/lig_dom"/>
</dbReference>
<dbReference type="Gene3D" id="3.40.50.12780">
    <property type="entry name" value="N-terminal domain of ligase-like"/>
    <property type="match status" value="1"/>
</dbReference>
<keyword evidence="2" id="KW-0436">Ligase</keyword>
<feature type="domain" description="AMP-dependent synthetase/ligase" evidence="5">
    <location>
        <begin position="10"/>
        <end position="295"/>
    </location>
</feature>
<keyword evidence="3" id="KW-0547">Nucleotide-binding</keyword>
<gene>
    <name evidence="6" type="ORF">METZ01_LOCUS155231</name>
</gene>
<evidence type="ECO:0000256" key="4">
    <source>
        <dbReference type="ARBA" id="ARBA00022840"/>
    </source>
</evidence>
<dbReference type="InterPro" id="IPR005914">
    <property type="entry name" value="Acac_CoA_synth"/>
</dbReference>
<dbReference type="GO" id="GO:0006629">
    <property type="term" value="P:lipid metabolic process"/>
    <property type="evidence" value="ECO:0007669"/>
    <property type="project" value="InterPro"/>
</dbReference>
<dbReference type="PROSITE" id="PS00455">
    <property type="entry name" value="AMP_BINDING"/>
    <property type="match status" value="1"/>
</dbReference>
<dbReference type="Gene3D" id="3.30.300.30">
    <property type="match status" value="1"/>
</dbReference>
<comment type="similarity">
    <text evidence="1">Belongs to the ATP-dependent AMP-binding enzyme family.</text>
</comment>
<dbReference type="PANTHER" id="PTHR42921:SF1">
    <property type="entry name" value="ACETOACETYL-COA SYNTHETASE"/>
    <property type="match status" value="1"/>
</dbReference>
<proteinExistence type="inferred from homology"/>
<evidence type="ECO:0000256" key="1">
    <source>
        <dbReference type="ARBA" id="ARBA00006432"/>
    </source>
</evidence>
<reference evidence="6" key="1">
    <citation type="submission" date="2018-05" db="EMBL/GenBank/DDBJ databases">
        <authorList>
            <person name="Lanie J.A."/>
            <person name="Ng W.-L."/>
            <person name="Kazmierczak K.M."/>
            <person name="Andrzejewski T.M."/>
            <person name="Davidsen T.M."/>
            <person name="Wayne K.J."/>
            <person name="Tettelin H."/>
            <person name="Glass J.I."/>
            <person name="Rusch D."/>
            <person name="Podicherti R."/>
            <person name="Tsui H.-C.T."/>
            <person name="Winkler M.E."/>
        </authorList>
    </citation>
    <scope>NUCLEOTIDE SEQUENCE</scope>
</reference>
<dbReference type="SUPFAM" id="SSF56801">
    <property type="entry name" value="Acetyl-CoA synthetase-like"/>
    <property type="match status" value="1"/>
</dbReference>
<feature type="non-terminal residue" evidence="6">
    <location>
        <position position="428"/>
    </location>
</feature>